<reference evidence="5" key="1">
    <citation type="submission" date="2022-01" db="EMBL/GenBank/DDBJ databases">
        <authorList>
            <person name="King R."/>
        </authorList>
    </citation>
    <scope>NUCLEOTIDE SEQUENCE</scope>
</reference>
<keyword evidence="4" id="KW-0732">Signal</keyword>
<evidence type="ECO:0000256" key="3">
    <source>
        <dbReference type="SAM" id="Coils"/>
    </source>
</evidence>
<evidence type="ECO:0000313" key="6">
    <source>
        <dbReference type="Proteomes" id="UP001153620"/>
    </source>
</evidence>
<protein>
    <submittedName>
        <fullName evidence="5">Uncharacterized protein</fullName>
    </submittedName>
</protein>
<dbReference type="PROSITE" id="PS51450">
    <property type="entry name" value="LRR"/>
    <property type="match status" value="3"/>
</dbReference>
<name>A0A9N9WLW7_9DIPT</name>
<dbReference type="SUPFAM" id="SSF52058">
    <property type="entry name" value="L domain-like"/>
    <property type="match status" value="1"/>
</dbReference>
<dbReference type="InterPro" id="IPR032675">
    <property type="entry name" value="LRR_dom_sf"/>
</dbReference>
<dbReference type="InterPro" id="IPR003591">
    <property type="entry name" value="Leu-rich_rpt_typical-subtyp"/>
</dbReference>
<gene>
    <name evidence="5" type="ORF">CHIRRI_LOCUS1400</name>
</gene>
<dbReference type="Pfam" id="PF13855">
    <property type="entry name" value="LRR_8"/>
    <property type="match status" value="2"/>
</dbReference>
<dbReference type="PANTHER" id="PTHR24366">
    <property type="entry name" value="IG(IMMUNOGLOBULIN) AND LRR(LEUCINE RICH REPEAT) DOMAINS"/>
    <property type="match status" value="1"/>
</dbReference>
<evidence type="ECO:0000256" key="1">
    <source>
        <dbReference type="ARBA" id="ARBA00022614"/>
    </source>
</evidence>
<dbReference type="PANTHER" id="PTHR24366:SF96">
    <property type="entry name" value="LEUCINE RICH REPEAT CONTAINING 53"/>
    <property type="match status" value="1"/>
</dbReference>
<keyword evidence="2" id="KW-0677">Repeat</keyword>
<evidence type="ECO:0000256" key="2">
    <source>
        <dbReference type="ARBA" id="ARBA00022737"/>
    </source>
</evidence>
<dbReference type="AlphaFoldDB" id="A0A9N9WLW7"/>
<sequence length="404" mass="47270">MDFKLVLILTFIIINIQSCLTWKQGISCSYRKNNQFNYECLLKIENLYGSDDIQGISGTHLNGYSDEKVHRIVGWDIDSENFPKIICEKFKNLQNIDFLHGYKYISHRFLKAGLETLKNFQNLSSMAISLNSMDKINNNTFNGFENLQILELKNKIGWPESLFLTNQNLEVLSLNSNEIFDLSENIFESLEKLQNLSLSHNQILNLRQKWFVNKKNLKKLYLNGNKIRELPKDIFASLISLEIIELGENFLKIIYSNSFGTLPKLTTIYLQDNEINAIDEQLIDNTGLEDIKLIGNKCYSSDFFDNSTTRDALFLELHKCITNYKKIQNRKLYRQSSTIENKALEIMLETLQNKVLLQNQEVQQQQKILQLMDVKIDMLMKENEELKNKLNNLSNKIRRRDNHD</sequence>
<accession>A0A9N9WLW7</accession>
<dbReference type="SMART" id="SM00369">
    <property type="entry name" value="LRR_TYP"/>
    <property type="match status" value="5"/>
</dbReference>
<dbReference type="InterPro" id="IPR001611">
    <property type="entry name" value="Leu-rich_rpt"/>
</dbReference>
<feature type="chain" id="PRO_5040292705" evidence="4">
    <location>
        <begin position="22"/>
        <end position="404"/>
    </location>
</feature>
<keyword evidence="3" id="KW-0175">Coiled coil</keyword>
<feature type="coiled-coil region" evidence="3">
    <location>
        <begin position="334"/>
        <end position="403"/>
    </location>
</feature>
<dbReference type="EMBL" id="OU895877">
    <property type="protein sequence ID" value="CAG9798418.1"/>
    <property type="molecule type" value="Genomic_DNA"/>
</dbReference>
<reference evidence="5" key="2">
    <citation type="submission" date="2022-10" db="EMBL/GenBank/DDBJ databases">
        <authorList>
            <consortium name="ENA_rothamsted_submissions"/>
            <consortium name="culmorum"/>
            <person name="King R."/>
        </authorList>
    </citation>
    <scope>NUCLEOTIDE SEQUENCE</scope>
</reference>
<dbReference type="OrthoDB" id="676979at2759"/>
<evidence type="ECO:0000313" key="5">
    <source>
        <dbReference type="EMBL" id="CAG9798418.1"/>
    </source>
</evidence>
<dbReference type="Proteomes" id="UP001153620">
    <property type="component" value="Chromosome 1"/>
</dbReference>
<keyword evidence="6" id="KW-1185">Reference proteome</keyword>
<feature type="signal peptide" evidence="4">
    <location>
        <begin position="1"/>
        <end position="21"/>
    </location>
</feature>
<organism evidence="5 6">
    <name type="scientific">Chironomus riparius</name>
    <dbReference type="NCBI Taxonomy" id="315576"/>
    <lineage>
        <taxon>Eukaryota</taxon>
        <taxon>Metazoa</taxon>
        <taxon>Ecdysozoa</taxon>
        <taxon>Arthropoda</taxon>
        <taxon>Hexapoda</taxon>
        <taxon>Insecta</taxon>
        <taxon>Pterygota</taxon>
        <taxon>Neoptera</taxon>
        <taxon>Endopterygota</taxon>
        <taxon>Diptera</taxon>
        <taxon>Nematocera</taxon>
        <taxon>Chironomoidea</taxon>
        <taxon>Chironomidae</taxon>
        <taxon>Chironominae</taxon>
        <taxon>Chironomus</taxon>
    </lineage>
</organism>
<evidence type="ECO:0000256" key="4">
    <source>
        <dbReference type="SAM" id="SignalP"/>
    </source>
</evidence>
<proteinExistence type="predicted"/>
<keyword evidence="1" id="KW-0433">Leucine-rich repeat</keyword>
<dbReference type="Gene3D" id="3.80.10.10">
    <property type="entry name" value="Ribonuclease Inhibitor"/>
    <property type="match status" value="2"/>
</dbReference>